<comment type="caution">
    <text evidence="1">The sequence shown here is derived from an EMBL/GenBank/DDBJ whole genome shotgun (WGS) entry which is preliminary data.</text>
</comment>
<gene>
    <name evidence="1" type="ORF">DERF_016682</name>
</gene>
<proteinExistence type="predicted"/>
<reference evidence="1" key="1">
    <citation type="submission" date="2013-05" db="EMBL/GenBank/DDBJ databases">
        <authorList>
            <person name="Yim A.K.Y."/>
            <person name="Chan T.F."/>
            <person name="Ji K.M."/>
            <person name="Liu X.Y."/>
            <person name="Zhou J.W."/>
            <person name="Li R.Q."/>
            <person name="Yang K.Y."/>
            <person name="Li J."/>
            <person name="Li M."/>
            <person name="Law P.T.W."/>
            <person name="Wu Y.L."/>
            <person name="Cai Z.L."/>
            <person name="Qin H."/>
            <person name="Bao Y."/>
            <person name="Leung R.K.K."/>
            <person name="Ng P.K.S."/>
            <person name="Zou J."/>
            <person name="Zhong X.J."/>
            <person name="Ran P.X."/>
            <person name="Zhong N.S."/>
            <person name="Liu Z.G."/>
            <person name="Tsui S.K.W."/>
        </authorList>
    </citation>
    <scope>NUCLEOTIDE SEQUENCE</scope>
    <source>
        <strain evidence="1">Derf</strain>
        <tissue evidence="1">Whole organism</tissue>
    </source>
</reference>
<organism evidence="1 2">
    <name type="scientific">Dermatophagoides farinae</name>
    <name type="common">American house dust mite</name>
    <dbReference type="NCBI Taxonomy" id="6954"/>
    <lineage>
        <taxon>Eukaryota</taxon>
        <taxon>Metazoa</taxon>
        <taxon>Ecdysozoa</taxon>
        <taxon>Arthropoda</taxon>
        <taxon>Chelicerata</taxon>
        <taxon>Arachnida</taxon>
        <taxon>Acari</taxon>
        <taxon>Acariformes</taxon>
        <taxon>Sarcoptiformes</taxon>
        <taxon>Astigmata</taxon>
        <taxon>Psoroptidia</taxon>
        <taxon>Analgoidea</taxon>
        <taxon>Pyroglyphidae</taxon>
        <taxon>Dermatophagoidinae</taxon>
        <taxon>Dermatophagoides</taxon>
    </lineage>
</organism>
<dbReference type="AlphaFoldDB" id="A0A922HL16"/>
<dbReference type="EMBL" id="ASGP02000010">
    <property type="protein sequence ID" value="KAH9490482.1"/>
    <property type="molecule type" value="Genomic_DNA"/>
</dbReference>
<dbReference type="Proteomes" id="UP000790347">
    <property type="component" value="Unassembled WGS sequence"/>
</dbReference>
<keyword evidence="2" id="KW-1185">Reference proteome</keyword>
<accession>A0A922HL16</accession>
<reference evidence="1" key="2">
    <citation type="journal article" date="2022" name="Res Sq">
        <title>Comparative Genomics Reveals Insights into the Divergent Evolution of Astigmatic Mites and Household Pest Adaptations.</title>
        <authorList>
            <person name="Xiong Q."/>
            <person name="Wan A.T.-Y."/>
            <person name="Liu X.-Y."/>
            <person name="Fung C.S.-H."/>
            <person name="Xiao X."/>
            <person name="Malainual N."/>
            <person name="Hou J."/>
            <person name="Wang L."/>
            <person name="Wang M."/>
            <person name="Yang K."/>
            <person name="Cui Y."/>
            <person name="Leung E."/>
            <person name="Nong W."/>
            <person name="Shin S.-K."/>
            <person name="Au S."/>
            <person name="Jeong K.Y."/>
            <person name="Chew F.T."/>
            <person name="Hui J."/>
            <person name="Leung T.F."/>
            <person name="Tungtrongchitr A."/>
            <person name="Zhong N."/>
            <person name="Liu Z."/>
            <person name="Tsui S."/>
        </authorList>
    </citation>
    <scope>NUCLEOTIDE SEQUENCE</scope>
    <source>
        <strain evidence="1">Derf</strain>
        <tissue evidence="1">Whole organism</tissue>
    </source>
</reference>
<name>A0A922HL16_DERFA</name>
<protein>
    <submittedName>
        <fullName evidence="1">Uncharacterized protein</fullName>
    </submittedName>
</protein>
<evidence type="ECO:0000313" key="1">
    <source>
        <dbReference type="EMBL" id="KAH9490482.1"/>
    </source>
</evidence>
<sequence>MKPKVLHCGHHTYRNKTLRRLSNRENSKLKLRSYREHIQIVTNRKRSLNVELIDDSIAVLTIETAIIYTTIGHHSFGKLKSRNMTNNHCRNLGLVSRYFHTDLVKLIYVKDIPKIISDFESGKSLNQIKYSSWPLLQMTSNNHDLPTKTSTVAIYNRLELCDRLINRLFAVPSSLYMSLYRTTTFTSHMIKSISDLIGF</sequence>
<evidence type="ECO:0000313" key="2">
    <source>
        <dbReference type="Proteomes" id="UP000790347"/>
    </source>
</evidence>